<comment type="caution">
    <text evidence="2">The sequence shown here is derived from an EMBL/GenBank/DDBJ whole genome shotgun (WGS) entry which is preliminary data.</text>
</comment>
<sequence>MSLSIRMCPYAHDSTSLRYGQQPLEASGSRAQVAGSTLPRQRKERTSSCAMTLSKVTDCTDKDLVVKAKVTQVIMNTLITKQTQENI</sequence>
<keyword evidence="3" id="KW-1185">Reference proteome</keyword>
<feature type="region of interest" description="Disordered" evidence="1">
    <location>
        <begin position="24"/>
        <end position="46"/>
    </location>
</feature>
<gene>
    <name evidence="2" type="ORF">SUZIE_210530</name>
</gene>
<dbReference type="InterPro" id="IPR026759">
    <property type="entry name" value="P33MONOX"/>
</dbReference>
<dbReference type="Pfam" id="PF15302">
    <property type="entry name" value="P33MONOX"/>
    <property type="match status" value="1"/>
</dbReference>
<keyword evidence="2" id="KW-0560">Oxidoreductase</keyword>
<organism evidence="2 3">
    <name type="scientific">Sciurus carolinensis</name>
    <name type="common">Eastern gray squirrel</name>
    <dbReference type="NCBI Taxonomy" id="30640"/>
    <lineage>
        <taxon>Eukaryota</taxon>
        <taxon>Metazoa</taxon>
        <taxon>Chordata</taxon>
        <taxon>Craniata</taxon>
        <taxon>Vertebrata</taxon>
        <taxon>Euteleostomi</taxon>
        <taxon>Mammalia</taxon>
        <taxon>Eutheria</taxon>
        <taxon>Euarchontoglires</taxon>
        <taxon>Glires</taxon>
        <taxon>Rodentia</taxon>
        <taxon>Sciuromorpha</taxon>
        <taxon>Sciuridae</taxon>
        <taxon>Sciurinae</taxon>
        <taxon>Sciurini</taxon>
        <taxon>Sciurus</taxon>
    </lineage>
</organism>
<protein>
    <submittedName>
        <fullName evidence="2">Monooxygenase p33MONOX</fullName>
    </submittedName>
</protein>
<name>A0AA41NJH0_SCICA</name>
<evidence type="ECO:0000313" key="3">
    <source>
        <dbReference type="Proteomes" id="UP001166674"/>
    </source>
</evidence>
<dbReference type="Proteomes" id="UP001166674">
    <property type="component" value="Unassembled WGS sequence"/>
</dbReference>
<dbReference type="EMBL" id="JAATJV010444300">
    <property type="protein sequence ID" value="MBZ3890952.1"/>
    <property type="molecule type" value="Genomic_DNA"/>
</dbReference>
<reference evidence="2" key="1">
    <citation type="submission" date="2020-03" db="EMBL/GenBank/DDBJ databases">
        <title>Studies in the Genomics of Life Span.</title>
        <authorList>
            <person name="Glass D."/>
        </authorList>
    </citation>
    <scope>NUCLEOTIDE SEQUENCE</scope>
    <source>
        <strain evidence="2">SUZIE</strain>
        <tissue evidence="2">Muscle</tissue>
    </source>
</reference>
<accession>A0AA41NJH0</accession>
<dbReference type="AlphaFoldDB" id="A0AA41NJH0"/>
<dbReference type="GO" id="GO:0004497">
    <property type="term" value="F:monooxygenase activity"/>
    <property type="evidence" value="ECO:0007669"/>
    <property type="project" value="UniProtKB-KW"/>
</dbReference>
<proteinExistence type="predicted"/>
<keyword evidence="2" id="KW-0503">Monooxygenase</keyword>
<evidence type="ECO:0000256" key="1">
    <source>
        <dbReference type="SAM" id="MobiDB-lite"/>
    </source>
</evidence>
<evidence type="ECO:0000313" key="2">
    <source>
        <dbReference type="EMBL" id="MBZ3890952.1"/>
    </source>
</evidence>